<comment type="catalytic activity">
    <reaction evidence="11">
        <text>1,2-dihydroxy-5-(methylsulfanyl)pent-1-en-3-one + O2 = 3-(methylsulfanyl)propanoate + CO + formate + 2 H(+)</text>
        <dbReference type="Rhea" id="RHEA:14161"/>
        <dbReference type="ChEBI" id="CHEBI:15378"/>
        <dbReference type="ChEBI" id="CHEBI:15379"/>
        <dbReference type="ChEBI" id="CHEBI:15740"/>
        <dbReference type="ChEBI" id="CHEBI:17245"/>
        <dbReference type="ChEBI" id="CHEBI:49016"/>
        <dbReference type="ChEBI" id="CHEBI:49252"/>
        <dbReference type="EC" id="1.13.11.53"/>
    </reaction>
</comment>
<keyword evidence="4 11" id="KW-0028">Amino-acid biosynthesis</keyword>
<evidence type="ECO:0000256" key="5">
    <source>
        <dbReference type="ARBA" id="ARBA00022723"/>
    </source>
</evidence>
<dbReference type="Gene3D" id="2.60.120.10">
    <property type="entry name" value="Jelly Rolls"/>
    <property type="match status" value="1"/>
</dbReference>
<dbReference type="Pfam" id="PF03079">
    <property type="entry name" value="ARD"/>
    <property type="match status" value="1"/>
</dbReference>
<dbReference type="HAMAP" id="MF_03154">
    <property type="entry name" value="Salvage_MtnD_euk"/>
    <property type="match status" value="1"/>
</dbReference>
<reference evidence="12" key="1">
    <citation type="submission" date="2022-03" db="EMBL/GenBank/DDBJ databases">
        <authorList>
            <person name="Martin C."/>
        </authorList>
    </citation>
    <scope>NUCLEOTIDE SEQUENCE</scope>
</reference>
<evidence type="ECO:0000313" key="12">
    <source>
        <dbReference type="EMBL" id="CAH1774558.1"/>
    </source>
</evidence>
<name>A0A8S4N008_OWEFU</name>
<comment type="similarity">
    <text evidence="11">Belongs to the acireductone dioxygenase (ARD) family.</text>
</comment>
<dbReference type="InterPro" id="IPR027496">
    <property type="entry name" value="ARD_euk"/>
</dbReference>
<keyword evidence="10 11" id="KW-0539">Nucleus</keyword>
<dbReference type="GO" id="GO:0019509">
    <property type="term" value="P:L-methionine salvage from methylthioadenosine"/>
    <property type="evidence" value="ECO:0007669"/>
    <property type="project" value="UniProtKB-UniRule"/>
</dbReference>
<keyword evidence="5 11" id="KW-0479">Metal-binding</keyword>
<protein>
    <recommendedName>
        <fullName evidence="11">Acireductone dioxygenase</fullName>
    </recommendedName>
    <alternativeName>
        <fullName evidence="11">Acireductone dioxygenase (Fe(2+)-requiring)</fullName>
        <shortName evidence="11">ARD'</shortName>
        <shortName evidence="11">Fe-ARD</shortName>
        <ecNumber evidence="11">1.13.11.54</ecNumber>
    </alternativeName>
    <alternativeName>
        <fullName evidence="11">Acireductone dioxygenase (Ni(2+)-requiring)</fullName>
        <shortName evidence="11">ARD</shortName>
        <shortName evidence="11">Ni-ARD</shortName>
        <ecNumber evidence="11">1.13.11.53</ecNumber>
    </alternativeName>
</protein>
<dbReference type="InterPro" id="IPR004313">
    <property type="entry name" value="ARD"/>
</dbReference>
<dbReference type="EC" id="1.13.11.53" evidence="11"/>
<dbReference type="GO" id="GO:0005737">
    <property type="term" value="C:cytoplasm"/>
    <property type="evidence" value="ECO:0007669"/>
    <property type="project" value="UniProtKB-SubCell"/>
</dbReference>
<evidence type="ECO:0000256" key="10">
    <source>
        <dbReference type="ARBA" id="ARBA00023242"/>
    </source>
</evidence>
<dbReference type="OrthoDB" id="1867259at2759"/>
<dbReference type="SUPFAM" id="SSF51182">
    <property type="entry name" value="RmlC-like cupins"/>
    <property type="match status" value="1"/>
</dbReference>
<comment type="cofactor">
    <cofactor evidence="11">
        <name>Fe(2+)</name>
        <dbReference type="ChEBI" id="CHEBI:29033"/>
    </cofactor>
    <cofactor evidence="11">
        <name>Ni(2+)</name>
        <dbReference type="ChEBI" id="CHEBI:49786"/>
    </cofactor>
    <text evidence="11">Binds either 1 Fe or Ni cation per monomer. Iron-binding promotes an acireductone dioxygenase reaction producing 2-keto-4-methylthiobutyrate, while nickel-binding promotes an acireductone dioxygenase reaction producing 3-(methylsulfanyl)propanoate.</text>
</comment>
<evidence type="ECO:0000256" key="1">
    <source>
        <dbReference type="ARBA" id="ARBA00000428"/>
    </source>
</evidence>
<keyword evidence="6 11" id="KW-0223">Dioxygenase</keyword>
<evidence type="ECO:0000256" key="11">
    <source>
        <dbReference type="HAMAP-Rule" id="MF_03154"/>
    </source>
</evidence>
<dbReference type="GO" id="GO:0005506">
    <property type="term" value="F:iron ion binding"/>
    <property type="evidence" value="ECO:0007669"/>
    <property type="project" value="UniProtKB-UniRule"/>
</dbReference>
<dbReference type="EC" id="1.13.11.54" evidence="11"/>
<comment type="pathway">
    <text evidence="11">Amino-acid biosynthesis; L-methionine biosynthesis via salvage pathway; L-methionine from S-methyl-5-thio-alpha-D-ribose 1-phosphate: step 5/6.</text>
</comment>
<keyword evidence="7 11" id="KW-0560">Oxidoreductase</keyword>
<dbReference type="GO" id="GO:0005634">
    <property type="term" value="C:nucleus"/>
    <property type="evidence" value="ECO:0007669"/>
    <property type="project" value="UniProtKB-SubCell"/>
</dbReference>
<sequence length="183" mass="21493">MVLAWYFNPSDEDKRLPHKKEPNVPVSIEDLERKTGVRCLKVDPEGYQGNETYRTLRKERLYKYEDSIDVTDRKPEFDEILKTFYIEHLHADDEVRYTVGGSGYFDVRDEDDAWIRIHIESGDLITLPAGIYHRFALDTKNHSIKLVRLFTEVPVWTPFPRPADNHPARLAYINSRKLKDTDA</sequence>
<evidence type="ECO:0000256" key="7">
    <source>
        <dbReference type="ARBA" id="ARBA00023002"/>
    </source>
</evidence>
<feature type="binding site" evidence="11">
    <location>
        <position position="94"/>
    </location>
    <ligand>
        <name>Fe(2+)</name>
        <dbReference type="ChEBI" id="CHEBI:29033"/>
        <note>for iron-dependent acireductone dioxygenase activity</note>
    </ligand>
</feature>
<feature type="binding site" evidence="11">
    <location>
        <position position="90"/>
    </location>
    <ligand>
        <name>Ni(2+)</name>
        <dbReference type="ChEBI" id="CHEBI:49786"/>
        <note>for nickel-dependent acireductone dioxygenase activity</note>
    </ligand>
</feature>
<dbReference type="PANTHER" id="PTHR23418">
    <property type="entry name" value="ACIREDUCTONE DIOXYGENASE"/>
    <property type="match status" value="1"/>
</dbReference>
<feature type="binding site" evidence="11">
    <location>
        <position position="88"/>
    </location>
    <ligand>
        <name>Fe(2+)</name>
        <dbReference type="ChEBI" id="CHEBI:29033"/>
        <note>for iron-dependent acireductone dioxygenase activity</note>
    </ligand>
</feature>
<comment type="function">
    <text evidence="11">Catalyzes 2 different reactions between oxygen and the acireductone 1,2-dihydroxy-3-keto-5-methylthiopentene (DHK-MTPene) depending upon the metal bound in the active site. Fe-containing acireductone dioxygenase (Fe-ARD) produces formate and 2-keto-4-methylthiobutyrate (KMTB), the alpha-ketoacid precursor of methionine in the methionine recycle pathway. Ni-containing acireductone dioxygenase (Ni-ARD) produces methylthiopropionate, carbon monoxide and formate, and does not lie on the methionine recycle pathway.</text>
</comment>
<keyword evidence="8 11" id="KW-0408">Iron</keyword>
<evidence type="ECO:0000313" key="13">
    <source>
        <dbReference type="Proteomes" id="UP000749559"/>
    </source>
</evidence>
<dbReference type="CDD" id="cd02232">
    <property type="entry name" value="cupin_ARD"/>
    <property type="match status" value="1"/>
</dbReference>
<gene>
    <name evidence="12" type="ORF">OFUS_LOCUS1993</name>
</gene>
<dbReference type="GO" id="GO:0010309">
    <property type="term" value="F:acireductone dioxygenase [iron(II)-requiring] activity"/>
    <property type="evidence" value="ECO:0007669"/>
    <property type="project" value="UniProtKB-UniRule"/>
</dbReference>
<dbReference type="PANTHER" id="PTHR23418:SF0">
    <property type="entry name" value="ACIREDUCTONE DIOXYGENASE"/>
    <property type="match status" value="1"/>
</dbReference>
<evidence type="ECO:0000256" key="2">
    <source>
        <dbReference type="ARBA" id="ARBA00022490"/>
    </source>
</evidence>
<evidence type="ECO:0000256" key="4">
    <source>
        <dbReference type="ARBA" id="ARBA00022605"/>
    </source>
</evidence>
<feature type="binding site" evidence="11">
    <location>
        <position position="133"/>
    </location>
    <ligand>
        <name>Ni(2+)</name>
        <dbReference type="ChEBI" id="CHEBI:49786"/>
        <note>for nickel-dependent acireductone dioxygenase activity</note>
    </ligand>
</feature>
<feature type="binding site" evidence="11">
    <location>
        <position position="88"/>
    </location>
    <ligand>
        <name>Ni(2+)</name>
        <dbReference type="ChEBI" id="CHEBI:49786"/>
        <note>for nickel-dependent acireductone dioxygenase activity</note>
    </ligand>
</feature>
<keyword evidence="3 11" id="KW-0533">Nickel</keyword>
<feature type="binding site" evidence="11">
    <location>
        <position position="94"/>
    </location>
    <ligand>
        <name>Ni(2+)</name>
        <dbReference type="ChEBI" id="CHEBI:49786"/>
        <note>for nickel-dependent acireductone dioxygenase activity</note>
    </ligand>
</feature>
<evidence type="ECO:0000256" key="6">
    <source>
        <dbReference type="ARBA" id="ARBA00022964"/>
    </source>
</evidence>
<evidence type="ECO:0000256" key="3">
    <source>
        <dbReference type="ARBA" id="ARBA00022596"/>
    </source>
</evidence>
<accession>A0A8S4N008</accession>
<evidence type="ECO:0000256" key="9">
    <source>
        <dbReference type="ARBA" id="ARBA00023167"/>
    </source>
</evidence>
<proteinExistence type="inferred from homology"/>
<comment type="subcellular location">
    <subcellularLocation>
        <location evidence="11">Cytoplasm</location>
    </subcellularLocation>
    <subcellularLocation>
        <location evidence="11">Nucleus</location>
    </subcellularLocation>
</comment>
<dbReference type="Proteomes" id="UP000749559">
    <property type="component" value="Unassembled WGS sequence"/>
</dbReference>
<dbReference type="FunFam" id="2.60.120.10:FF:000099">
    <property type="entry name" value="1,2-dihydroxy-3-keto-5-methylthiopentene dioxygenase"/>
    <property type="match status" value="1"/>
</dbReference>
<comment type="catalytic activity">
    <reaction evidence="1 11">
        <text>1,2-dihydroxy-5-(methylsulfanyl)pent-1-en-3-one + O2 = 4-methylsulfanyl-2-oxobutanoate + formate + 2 H(+)</text>
        <dbReference type="Rhea" id="RHEA:24504"/>
        <dbReference type="ChEBI" id="CHEBI:15378"/>
        <dbReference type="ChEBI" id="CHEBI:15379"/>
        <dbReference type="ChEBI" id="CHEBI:15740"/>
        <dbReference type="ChEBI" id="CHEBI:16723"/>
        <dbReference type="ChEBI" id="CHEBI:49252"/>
        <dbReference type="EC" id="1.13.11.54"/>
    </reaction>
</comment>
<dbReference type="EMBL" id="CAIIXF020000001">
    <property type="protein sequence ID" value="CAH1774558.1"/>
    <property type="molecule type" value="Genomic_DNA"/>
</dbReference>
<keyword evidence="9 11" id="KW-0486">Methionine biosynthesis</keyword>
<comment type="caution">
    <text evidence="12">The sequence shown here is derived from an EMBL/GenBank/DDBJ whole genome shotgun (WGS) entry which is preliminary data.</text>
</comment>
<dbReference type="GO" id="GO:0010308">
    <property type="term" value="F:acireductone dioxygenase (Ni2+-requiring) activity"/>
    <property type="evidence" value="ECO:0007669"/>
    <property type="project" value="UniProtKB-UniRule"/>
</dbReference>
<feature type="binding site" evidence="11">
    <location>
        <position position="133"/>
    </location>
    <ligand>
        <name>Fe(2+)</name>
        <dbReference type="ChEBI" id="CHEBI:29033"/>
        <note>for iron-dependent acireductone dioxygenase activity</note>
    </ligand>
</feature>
<dbReference type="InterPro" id="IPR014710">
    <property type="entry name" value="RmlC-like_jellyroll"/>
</dbReference>
<keyword evidence="2 11" id="KW-0963">Cytoplasm</keyword>
<dbReference type="InterPro" id="IPR011051">
    <property type="entry name" value="RmlC_Cupin_sf"/>
</dbReference>
<feature type="binding site" evidence="11">
    <location>
        <position position="90"/>
    </location>
    <ligand>
        <name>Fe(2+)</name>
        <dbReference type="ChEBI" id="CHEBI:29033"/>
        <note>for iron-dependent acireductone dioxygenase activity</note>
    </ligand>
</feature>
<organism evidence="12 13">
    <name type="scientific">Owenia fusiformis</name>
    <name type="common">Polychaete worm</name>
    <dbReference type="NCBI Taxonomy" id="6347"/>
    <lineage>
        <taxon>Eukaryota</taxon>
        <taxon>Metazoa</taxon>
        <taxon>Spiralia</taxon>
        <taxon>Lophotrochozoa</taxon>
        <taxon>Annelida</taxon>
        <taxon>Polychaeta</taxon>
        <taxon>Sedentaria</taxon>
        <taxon>Canalipalpata</taxon>
        <taxon>Sabellida</taxon>
        <taxon>Oweniida</taxon>
        <taxon>Oweniidae</taxon>
        <taxon>Owenia</taxon>
    </lineage>
</organism>
<evidence type="ECO:0000256" key="8">
    <source>
        <dbReference type="ARBA" id="ARBA00023004"/>
    </source>
</evidence>
<dbReference type="GO" id="GO:0016151">
    <property type="term" value="F:nickel cation binding"/>
    <property type="evidence" value="ECO:0007669"/>
    <property type="project" value="UniProtKB-UniRule"/>
</dbReference>
<keyword evidence="13" id="KW-1185">Reference proteome</keyword>
<dbReference type="AlphaFoldDB" id="A0A8S4N008"/>